<reference evidence="3" key="1">
    <citation type="journal article" date="2024" name="IScience">
        <title>Strigolactones Initiate the Formation of Haustorium-like Structures in Castilleja.</title>
        <authorList>
            <person name="Buerger M."/>
            <person name="Peterson D."/>
            <person name="Chory J."/>
        </authorList>
    </citation>
    <scope>NUCLEOTIDE SEQUENCE [LARGE SCALE GENOMIC DNA]</scope>
</reference>
<name>A0ABD3ES55_9LAMI</name>
<accession>A0ABD3ES55</accession>
<proteinExistence type="predicted"/>
<dbReference type="EMBL" id="JAVIJP010000001">
    <property type="protein sequence ID" value="KAL3656066.1"/>
    <property type="molecule type" value="Genomic_DNA"/>
</dbReference>
<comment type="caution">
    <text evidence="2">The sequence shown here is derived from an EMBL/GenBank/DDBJ whole genome shotgun (WGS) entry which is preliminary data.</text>
</comment>
<evidence type="ECO:0000313" key="3">
    <source>
        <dbReference type="Proteomes" id="UP001632038"/>
    </source>
</evidence>
<dbReference type="AlphaFoldDB" id="A0ABD3ES55"/>
<organism evidence="2 3">
    <name type="scientific">Castilleja foliolosa</name>
    <dbReference type="NCBI Taxonomy" id="1961234"/>
    <lineage>
        <taxon>Eukaryota</taxon>
        <taxon>Viridiplantae</taxon>
        <taxon>Streptophyta</taxon>
        <taxon>Embryophyta</taxon>
        <taxon>Tracheophyta</taxon>
        <taxon>Spermatophyta</taxon>
        <taxon>Magnoliopsida</taxon>
        <taxon>eudicotyledons</taxon>
        <taxon>Gunneridae</taxon>
        <taxon>Pentapetalae</taxon>
        <taxon>asterids</taxon>
        <taxon>lamiids</taxon>
        <taxon>Lamiales</taxon>
        <taxon>Orobanchaceae</taxon>
        <taxon>Pedicularideae</taxon>
        <taxon>Castillejinae</taxon>
        <taxon>Castilleja</taxon>
    </lineage>
</organism>
<dbReference type="Proteomes" id="UP001632038">
    <property type="component" value="Unassembled WGS sequence"/>
</dbReference>
<sequence length="72" mass="7813">MKKLVLLLACFRAQSSAKKQTKAILSRLSINEGMDRSLFDASKLSHGEQLVLSQGGLKENDEITSLPGQPKG</sequence>
<evidence type="ECO:0000256" key="1">
    <source>
        <dbReference type="SAM" id="SignalP"/>
    </source>
</evidence>
<feature type="chain" id="PRO_5044811934" evidence="1">
    <location>
        <begin position="18"/>
        <end position="72"/>
    </location>
</feature>
<feature type="signal peptide" evidence="1">
    <location>
        <begin position="1"/>
        <end position="17"/>
    </location>
</feature>
<keyword evidence="1" id="KW-0732">Signal</keyword>
<protein>
    <submittedName>
        <fullName evidence="2">Uncharacterized protein</fullName>
    </submittedName>
</protein>
<evidence type="ECO:0000313" key="2">
    <source>
        <dbReference type="EMBL" id="KAL3656066.1"/>
    </source>
</evidence>
<gene>
    <name evidence="2" type="ORF">CASFOL_000462</name>
</gene>
<keyword evidence="3" id="KW-1185">Reference proteome</keyword>